<dbReference type="InterPro" id="IPR015943">
    <property type="entry name" value="WD40/YVTN_repeat-like_dom_sf"/>
</dbReference>
<gene>
    <name evidence="8" type="ORF">PHLCEN_2v8640</name>
</gene>
<dbReference type="STRING" id="98765.A0A2R6NT12"/>
<dbReference type="PANTHER" id="PTHR18763">
    <property type="entry name" value="WD-REPEAT PROTEIN 18"/>
    <property type="match status" value="1"/>
</dbReference>
<dbReference type="AlphaFoldDB" id="A0A2R6NT12"/>
<keyword evidence="3" id="KW-0677">Repeat</keyword>
<evidence type="ECO:0000256" key="6">
    <source>
        <dbReference type="SAM" id="Coils"/>
    </source>
</evidence>
<keyword evidence="2 4" id="KW-0853">WD repeat</keyword>
<comment type="subcellular location">
    <subcellularLocation>
        <location evidence="5">Nucleus</location>
    </subcellularLocation>
</comment>
<name>A0A2R6NT12_9APHY</name>
<feature type="repeat" description="WD" evidence="4">
    <location>
        <begin position="87"/>
        <end position="121"/>
    </location>
</feature>
<dbReference type="InterPro" id="IPR001680">
    <property type="entry name" value="WD40_rpt"/>
</dbReference>
<reference evidence="8 9" key="1">
    <citation type="submission" date="2018-02" db="EMBL/GenBank/DDBJ databases">
        <title>Genome sequence of the basidiomycete white-rot fungus Phlebia centrifuga.</title>
        <authorList>
            <person name="Granchi Z."/>
            <person name="Peng M."/>
            <person name="de Vries R.P."/>
            <person name="Hilden K."/>
            <person name="Makela M.R."/>
            <person name="Grigoriev I."/>
            <person name="Riley R."/>
        </authorList>
    </citation>
    <scope>NUCLEOTIDE SEQUENCE [LARGE SCALE GENOMIC DNA]</scope>
    <source>
        <strain evidence="8 9">FBCC195</strain>
    </source>
</reference>
<evidence type="ECO:0000256" key="1">
    <source>
        <dbReference type="ARBA" id="ARBA00010143"/>
    </source>
</evidence>
<comment type="caution">
    <text evidence="8">The sequence shown here is derived from an EMBL/GenBank/DDBJ whole genome shotgun (WGS) entry which is preliminary data.</text>
</comment>
<keyword evidence="5" id="KW-0698">rRNA processing</keyword>
<dbReference type="PROSITE" id="PS50082">
    <property type="entry name" value="WD_REPEATS_2"/>
    <property type="match status" value="2"/>
</dbReference>
<dbReference type="EMBL" id="MLYV02000860">
    <property type="protein sequence ID" value="PSR76142.1"/>
    <property type="molecule type" value="Genomic_DNA"/>
</dbReference>
<accession>A0A2R6NT12</accession>
<proteinExistence type="inferred from homology"/>
<comment type="subunit">
    <text evidence="5">Component of the RIX1 complex, composed of IPI1, RIX1/IPI2 and IPI3 in a 1:2:2 stoichiometry. The complex interacts (via RIX1) with MDN1 (via its hexameric AAA ATPase ring) and the pre-60S ribosome particles.</text>
</comment>
<dbReference type="InterPro" id="IPR036322">
    <property type="entry name" value="WD40_repeat_dom_sf"/>
</dbReference>
<dbReference type="PROSITE" id="PS50294">
    <property type="entry name" value="WD_REPEATS_REGION"/>
    <property type="match status" value="1"/>
</dbReference>
<dbReference type="Pfam" id="PF00400">
    <property type="entry name" value="WD40"/>
    <property type="match status" value="2"/>
</dbReference>
<protein>
    <recommendedName>
        <fullName evidence="5">Pre-rRNA-processing protein IPI3</fullName>
    </recommendedName>
</protein>
<feature type="repeat" description="WD" evidence="4">
    <location>
        <begin position="161"/>
        <end position="183"/>
    </location>
</feature>
<keyword evidence="9" id="KW-1185">Reference proteome</keyword>
<evidence type="ECO:0000256" key="3">
    <source>
        <dbReference type="ARBA" id="ARBA00022737"/>
    </source>
</evidence>
<evidence type="ECO:0000256" key="7">
    <source>
        <dbReference type="SAM" id="MobiDB-lite"/>
    </source>
</evidence>
<keyword evidence="6" id="KW-0175">Coiled coil</keyword>
<organism evidence="8 9">
    <name type="scientific">Hermanssonia centrifuga</name>
    <dbReference type="NCBI Taxonomy" id="98765"/>
    <lineage>
        <taxon>Eukaryota</taxon>
        <taxon>Fungi</taxon>
        <taxon>Dikarya</taxon>
        <taxon>Basidiomycota</taxon>
        <taxon>Agaricomycotina</taxon>
        <taxon>Agaricomycetes</taxon>
        <taxon>Polyporales</taxon>
        <taxon>Meruliaceae</taxon>
        <taxon>Hermanssonia</taxon>
    </lineage>
</organism>
<comment type="similarity">
    <text evidence="1 5">Belongs to the WD repeat IPI3/WDR18 family.</text>
</comment>
<dbReference type="GO" id="GO:0005656">
    <property type="term" value="C:nuclear pre-replicative complex"/>
    <property type="evidence" value="ECO:0007669"/>
    <property type="project" value="TreeGrafter"/>
</dbReference>
<dbReference type="PANTHER" id="PTHR18763:SF0">
    <property type="entry name" value="WD REPEAT-CONTAINING PROTEIN 18"/>
    <property type="match status" value="1"/>
</dbReference>
<evidence type="ECO:0000256" key="2">
    <source>
        <dbReference type="ARBA" id="ARBA00022574"/>
    </source>
</evidence>
<dbReference type="GO" id="GO:0006261">
    <property type="term" value="P:DNA-templated DNA replication"/>
    <property type="evidence" value="ECO:0007669"/>
    <property type="project" value="TreeGrafter"/>
</dbReference>
<evidence type="ECO:0000256" key="5">
    <source>
        <dbReference type="RuleBase" id="RU369067"/>
    </source>
</evidence>
<evidence type="ECO:0000313" key="9">
    <source>
        <dbReference type="Proteomes" id="UP000186601"/>
    </source>
</evidence>
<sequence>MQLQELVLCATAPSSSSVGPGVIALHDIQTGSILATYKQTSAGTHCTAITPTRNGLGGIMLASQPEKSIMNVYNFQKIASGIMYNAWDAHYREVNVLRFTQDSAALLSGSEDSSVSVWSMSKLLDNATQNDLPIPLFTLSDHTLPVTDIACGVGLFPKCRVLTASLDHSVKAWDLSSGTLLTTFQFPRPISSLAWDVTERVFFAASPDGAIHQVNLFKQSDDKLSRVMEAVGGAGSIGIIRITDEDQQAAKMRLISVGQPIESLSISLTSTLLIVGTTAGLIHIYDIASHQLLRTISTHKGFSITCLMTMLKPPDLIGHVSLTLNATNATDVRDTIPVKPVAPFQRMRDPKSREAHEVMLLLPPSNTSLGKQRQVQAFFSYSTEELLRDYSVFVQPTESGAQSTGASLQTRVVELETEVAKLREQLGKAKGINDTMWETMVQRLVSQGKANGKDDHDMDVGEDVSGNERRKKRGRS</sequence>
<feature type="coiled-coil region" evidence="6">
    <location>
        <begin position="405"/>
        <end position="432"/>
    </location>
</feature>
<dbReference type="GO" id="GO:0006364">
    <property type="term" value="P:rRNA processing"/>
    <property type="evidence" value="ECO:0007669"/>
    <property type="project" value="UniProtKB-UniRule"/>
</dbReference>
<dbReference type="Gene3D" id="2.130.10.10">
    <property type="entry name" value="YVTN repeat-like/Quinoprotein amine dehydrogenase"/>
    <property type="match status" value="2"/>
</dbReference>
<evidence type="ECO:0000313" key="8">
    <source>
        <dbReference type="EMBL" id="PSR76142.1"/>
    </source>
</evidence>
<evidence type="ECO:0000256" key="4">
    <source>
        <dbReference type="PROSITE-ProRule" id="PRU00221"/>
    </source>
</evidence>
<dbReference type="SMART" id="SM00320">
    <property type="entry name" value="WD40"/>
    <property type="match status" value="4"/>
</dbReference>
<keyword evidence="5" id="KW-0539">Nucleus</keyword>
<dbReference type="InterPro" id="IPR045227">
    <property type="entry name" value="WDR18/Ipi3/RID3"/>
</dbReference>
<feature type="region of interest" description="Disordered" evidence="7">
    <location>
        <begin position="448"/>
        <end position="476"/>
    </location>
</feature>
<comment type="function">
    <text evidence="5">Component of the RIX1 complex required for processing of ITS2 sequences from 35S pre-rRNA.</text>
</comment>
<dbReference type="GO" id="GO:0120330">
    <property type="term" value="C:rixosome complex"/>
    <property type="evidence" value="ECO:0007669"/>
    <property type="project" value="UniProtKB-UniRule"/>
</dbReference>
<dbReference type="SUPFAM" id="SSF50978">
    <property type="entry name" value="WD40 repeat-like"/>
    <property type="match status" value="1"/>
</dbReference>
<dbReference type="OrthoDB" id="756370at2759"/>
<dbReference type="Proteomes" id="UP000186601">
    <property type="component" value="Unassembled WGS sequence"/>
</dbReference>